<dbReference type="EMBL" id="UPHQ01000254">
    <property type="protein sequence ID" value="VBA43991.1"/>
    <property type="molecule type" value="Genomic_DNA"/>
</dbReference>
<dbReference type="AlphaFoldDB" id="A0A498QF78"/>
<accession>A0A498QF78</accession>
<gene>
    <name evidence="1" type="ORF">LAUMK13_04790</name>
</gene>
<protein>
    <submittedName>
        <fullName evidence="1">Uncharacterized protein</fullName>
    </submittedName>
</protein>
<reference evidence="1 2" key="1">
    <citation type="submission" date="2018-09" db="EMBL/GenBank/DDBJ databases">
        <authorList>
            <person name="Tagini F."/>
        </authorList>
    </citation>
    <scope>NUCLEOTIDE SEQUENCE [LARGE SCALE GENOMIC DNA]</scope>
    <source>
        <strain evidence="1 2">MK13</strain>
    </source>
</reference>
<evidence type="ECO:0000313" key="1">
    <source>
        <dbReference type="EMBL" id="VBA43991.1"/>
    </source>
</evidence>
<evidence type="ECO:0000313" key="2">
    <source>
        <dbReference type="Proteomes" id="UP000267289"/>
    </source>
</evidence>
<dbReference type="Proteomes" id="UP000267289">
    <property type="component" value="Unassembled WGS sequence"/>
</dbReference>
<proteinExistence type="predicted"/>
<name>A0A498QF78_9MYCO</name>
<sequence>MNYATLRSVGFCNTGDRTSVGFNNADVQPGFGH</sequence>
<keyword evidence="2" id="KW-1185">Reference proteome</keyword>
<organism evidence="1 2">
    <name type="scientific">Mycobacterium innocens</name>
    <dbReference type="NCBI Taxonomy" id="2341083"/>
    <lineage>
        <taxon>Bacteria</taxon>
        <taxon>Bacillati</taxon>
        <taxon>Actinomycetota</taxon>
        <taxon>Actinomycetes</taxon>
        <taxon>Mycobacteriales</taxon>
        <taxon>Mycobacteriaceae</taxon>
        <taxon>Mycobacterium</taxon>
    </lineage>
</organism>